<comment type="caution">
    <text evidence="2">The sequence shown here is derived from an EMBL/GenBank/DDBJ whole genome shotgun (WGS) entry which is preliminary data.</text>
</comment>
<keyword evidence="1" id="KW-0732">Signal</keyword>
<reference evidence="2" key="1">
    <citation type="submission" date="2022-06" db="EMBL/GenBank/DDBJ databases">
        <title>Aeoliella straminimaris, a novel planctomycete from sediments.</title>
        <authorList>
            <person name="Vitorino I.R."/>
            <person name="Lage O.M."/>
        </authorList>
    </citation>
    <scope>NUCLEOTIDE SEQUENCE</scope>
    <source>
        <strain evidence="2">ICT_H6.2</strain>
    </source>
</reference>
<protein>
    <recommendedName>
        <fullName evidence="4">PEP-CTERM protein-sorting domain-containing protein</fullName>
    </recommendedName>
</protein>
<evidence type="ECO:0000313" key="3">
    <source>
        <dbReference type="Proteomes" id="UP001155241"/>
    </source>
</evidence>
<dbReference type="InterPro" id="IPR011042">
    <property type="entry name" value="6-blade_b-propeller_TolB-like"/>
</dbReference>
<gene>
    <name evidence="2" type="ORF">NG895_27835</name>
</gene>
<feature type="chain" id="PRO_5040818042" description="PEP-CTERM protein-sorting domain-containing protein" evidence="1">
    <location>
        <begin position="23"/>
        <end position="309"/>
    </location>
</feature>
<name>A0A9X2FG66_9BACT</name>
<evidence type="ECO:0000313" key="2">
    <source>
        <dbReference type="EMBL" id="MCO6047733.1"/>
    </source>
</evidence>
<dbReference type="SUPFAM" id="SSF101898">
    <property type="entry name" value="NHL repeat"/>
    <property type="match status" value="1"/>
</dbReference>
<evidence type="ECO:0008006" key="4">
    <source>
        <dbReference type="Google" id="ProtNLM"/>
    </source>
</evidence>
<dbReference type="Proteomes" id="UP001155241">
    <property type="component" value="Unassembled WGS sequence"/>
</dbReference>
<accession>A0A9X2FG66</accession>
<dbReference type="AlphaFoldDB" id="A0A9X2FG66"/>
<proteinExistence type="predicted"/>
<organism evidence="2 3">
    <name type="scientific">Aeoliella straminimaris</name>
    <dbReference type="NCBI Taxonomy" id="2954799"/>
    <lineage>
        <taxon>Bacteria</taxon>
        <taxon>Pseudomonadati</taxon>
        <taxon>Planctomycetota</taxon>
        <taxon>Planctomycetia</taxon>
        <taxon>Pirellulales</taxon>
        <taxon>Lacipirellulaceae</taxon>
        <taxon>Aeoliella</taxon>
    </lineage>
</organism>
<dbReference type="RefSeq" id="WP_252855842.1">
    <property type="nucleotide sequence ID" value="NZ_JAMXLR010000092.1"/>
</dbReference>
<sequence length="309" mass="32809">MIRTTLICTFALACALSVDATAYTIFMTADEATGPSSQLHGFYQANEVFAVDASTASAFQGVSTLKGDVLVADYGEEVIQRFDIGGNLLTPFASIQDPTFLESDSSNNVYTTASSLGPAVATRFDYTGTVTQTYSSPTGQEFRGIDADSSGNVYIAVQYANPTSYSIEKYDAAGTFLSSTPVDATPFDLAIDEAGKRLFLADEDPATGGIKVYGISGAAPVYMNSIPVPTDSVISGVSYSSNLDRILVTDSGAISDTPRGWDMSPDGYIFNTYIPSGADVAFDIIRVPEPSSLMLALLAISGVTWYRRR</sequence>
<keyword evidence="3" id="KW-1185">Reference proteome</keyword>
<feature type="signal peptide" evidence="1">
    <location>
        <begin position="1"/>
        <end position="22"/>
    </location>
</feature>
<dbReference type="EMBL" id="JAMXLR010000092">
    <property type="protein sequence ID" value="MCO6047733.1"/>
    <property type="molecule type" value="Genomic_DNA"/>
</dbReference>
<evidence type="ECO:0000256" key="1">
    <source>
        <dbReference type="SAM" id="SignalP"/>
    </source>
</evidence>
<dbReference type="Gene3D" id="2.120.10.30">
    <property type="entry name" value="TolB, C-terminal domain"/>
    <property type="match status" value="1"/>
</dbReference>